<dbReference type="AlphaFoldDB" id="A0A8J5IFD6"/>
<keyword evidence="4" id="KW-0804">Transcription</keyword>
<keyword evidence="3" id="KW-0805">Transcription regulation</keyword>
<evidence type="ECO:0000256" key="4">
    <source>
        <dbReference type="ARBA" id="ARBA00023163"/>
    </source>
</evidence>
<evidence type="ECO:0000256" key="3">
    <source>
        <dbReference type="ARBA" id="ARBA00023015"/>
    </source>
</evidence>
<comment type="caution">
    <text evidence="8">The sequence shown here is derived from an EMBL/GenBank/DDBJ whole genome shotgun (WGS) entry which is preliminary data.</text>
</comment>
<keyword evidence="5" id="KW-0539">Nucleus</keyword>
<protein>
    <recommendedName>
        <fullName evidence="7">OVATE domain-containing protein</fullName>
    </recommendedName>
</protein>
<gene>
    <name evidence="8" type="ORF">ZIOFF_007850</name>
</gene>
<dbReference type="PANTHER" id="PTHR34042:SF1">
    <property type="entry name" value="TRANSCRIPTION REPRESSOR OFP17"/>
    <property type="match status" value="1"/>
</dbReference>
<feature type="region of interest" description="Disordered" evidence="6">
    <location>
        <begin position="1"/>
        <end position="26"/>
    </location>
</feature>
<organism evidence="8 9">
    <name type="scientific">Zingiber officinale</name>
    <name type="common">Ginger</name>
    <name type="synonym">Amomum zingiber</name>
    <dbReference type="NCBI Taxonomy" id="94328"/>
    <lineage>
        <taxon>Eukaryota</taxon>
        <taxon>Viridiplantae</taxon>
        <taxon>Streptophyta</taxon>
        <taxon>Embryophyta</taxon>
        <taxon>Tracheophyta</taxon>
        <taxon>Spermatophyta</taxon>
        <taxon>Magnoliopsida</taxon>
        <taxon>Liliopsida</taxon>
        <taxon>Zingiberales</taxon>
        <taxon>Zingiberaceae</taxon>
        <taxon>Zingiber</taxon>
    </lineage>
</organism>
<evidence type="ECO:0000313" key="9">
    <source>
        <dbReference type="Proteomes" id="UP000734854"/>
    </source>
</evidence>
<name>A0A8J5IFD6_ZINOF</name>
<keyword evidence="2" id="KW-0678">Repressor</keyword>
<accession>A0A8J5IFD6</accession>
<dbReference type="PROSITE" id="PS51754">
    <property type="entry name" value="OVATE"/>
    <property type="match status" value="1"/>
</dbReference>
<feature type="compositionally biased region" description="Acidic residues" evidence="6">
    <location>
        <begin position="94"/>
        <end position="111"/>
    </location>
</feature>
<dbReference type="InterPro" id="IPR006458">
    <property type="entry name" value="Ovate_C"/>
</dbReference>
<dbReference type="PANTHER" id="PTHR34042">
    <property type="entry name" value="TRANSCRIPTION REPRESSOR OFP17"/>
    <property type="match status" value="1"/>
</dbReference>
<reference evidence="8 9" key="1">
    <citation type="submission" date="2020-08" db="EMBL/GenBank/DDBJ databases">
        <title>Plant Genome Project.</title>
        <authorList>
            <person name="Zhang R.-G."/>
        </authorList>
    </citation>
    <scope>NUCLEOTIDE SEQUENCE [LARGE SCALE GENOMIC DNA]</scope>
    <source>
        <tissue evidence="8">Rhizome</tissue>
    </source>
</reference>
<proteinExistence type="predicted"/>
<keyword evidence="9" id="KW-1185">Reference proteome</keyword>
<sequence>MRKRQDQRYQSPAGANVNKKGGKFEDDDDLEAACRSLEKYLVEMMVEEGKVRELADVEELLLCWSNLTSPVFVELVSRFYRDLCNDLFSAAGANDDDDEEERESVSDDSDV</sequence>
<evidence type="ECO:0000256" key="6">
    <source>
        <dbReference type="SAM" id="MobiDB-lite"/>
    </source>
</evidence>
<dbReference type="GO" id="GO:0005634">
    <property type="term" value="C:nucleus"/>
    <property type="evidence" value="ECO:0007669"/>
    <property type="project" value="UniProtKB-SubCell"/>
</dbReference>
<evidence type="ECO:0000313" key="8">
    <source>
        <dbReference type="EMBL" id="KAG6533971.1"/>
    </source>
</evidence>
<feature type="region of interest" description="Disordered" evidence="6">
    <location>
        <begin position="89"/>
        <end position="111"/>
    </location>
</feature>
<dbReference type="EMBL" id="JACMSC010000002">
    <property type="protein sequence ID" value="KAG6533971.1"/>
    <property type="molecule type" value="Genomic_DNA"/>
</dbReference>
<dbReference type="GO" id="GO:0045892">
    <property type="term" value="P:negative regulation of DNA-templated transcription"/>
    <property type="evidence" value="ECO:0007669"/>
    <property type="project" value="InterPro"/>
</dbReference>
<feature type="domain" description="OVATE" evidence="7">
    <location>
        <begin position="26"/>
        <end position="86"/>
    </location>
</feature>
<dbReference type="InterPro" id="IPR044686">
    <property type="entry name" value="OFP17"/>
</dbReference>
<evidence type="ECO:0000256" key="1">
    <source>
        <dbReference type="ARBA" id="ARBA00004123"/>
    </source>
</evidence>
<comment type="subcellular location">
    <subcellularLocation>
        <location evidence="1">Nucleus</location>
    </subcellularLocation>
</comment>
<evidence type="ECO:0000256" key="5">
    <source>
        <dbReference type="ARBA" id="ARBA00023242"/>
    </source>
</evidence>
<evidence type="ECO:0000256" key="2">
    <source>
        <dbReference type="ARBA" id="ARBA00022491"/>
    </source>
</evidence>
<dbReference type="Proteomes" id="UP000734854">
    <property type="component" value="Unassembled WGS sequence"/>
</dbReference>
<evidence type="ECO:0000259" key="7">
    <source>
        <dbReference type="PROSITE" id="PS51754"/>
    </source>
</evidence>
<dbReference type="OrthoDB" id="1871608at2759"/>